<organism evidence="2 3">
    <name type="scientific">Enhygromyxa salina</name>
    <dbReference type="NCBI Taxonomy" id="215803"/>
    <lineage>
        <taxon>Bacteria</taxon>
        <taxon>Pseudomonadati</taxon>
        <taxon>Myxococcota</taxon>
        <taxon>Polyangia</taxon>
        <taxon>Nannocystales</taxon>
        <taxon>Nannocystaceae</taxon>
        <taxon>Enhygromyxa</taxon>
    </lineage>
</organism>
<proteinExistence type="predicted"/>
<evidence type="ECO:0000313" key="3">
    <source>
        <dbReference type="Proteomes" id="UP000238823"/>
    </source>
</evidence>
<dbReference type="EMBL" id="PVNL01000065">
    <property type="protein sequence ID" value="PRQ06846.1"/>
    <property type="molecule type" value="Genomic_DNA"/>
</dbReference>
<sequence>MGPKLMSCSAVPRSPTLARARLSSPALVAALASLALLGIGGGCAATTSGQGGAPLAPGPAAGDRASTSDPSGATSTDPSAWLDEAERALASGELARAATLFARYLGHDGSGERGRQAYAGLARAHELLGDFDAAIRAYDGFLARFGDDPTAHLMLARRGACEAQVLAWERSAASYAQVIELGGDALIPSQQVEALARQGFALYQLGQLEQADAVLANADAIYEAATSAGQERFSDTYFVAMARFYRAAILHLEFRKVRIRLPEAQMDADFEAKLALLERAQAAYNEVVRARHVYWVSAAGYQLGSLFEEFYDAIMYAPVPDWLDDAQRRTYYLELEEQLRPVIDKAVWVFEKNLETARKLGYDNEFIELTQAQLGHLQGIVLGRGEGGGPMPRLAPRDPDDADSSDPSMPSPQDELPAVERKLFVPMPTTL</sequence>
<dbReference type="InterPro" id="IPR011990">
    <property type="entry name" value="TPR-like_helical_dom_sf"/>
</dbReference>
<accession>A0A2S9YP40</accession>
<comment type="caution">
    <text evidence="2">The sequence shown here is derived from an EMBL/GenBank/DDBJ whole genome shotgun (WGS) entry which is preliminary data.</text>
</comment>
<name>A0A2S9YP40_9BACT</name>
<dbReference type="Pfam" id="PF13428">
    <property type="entry name" value="TPR_14"/>
    <property type="match status" value="1"/>
</dbReference>
<dbReference type="Proteomes" id="UP000238823">
    <property type="component" value="Unassembled WGS sequence"/>
</dbReference>
<feature type="compositionally biased region" description="Low complexity" evidence="1">
    <location>
        <begin position="53"/>
        <end position="62"/>
    </location>
</feature>
<evidence type="ECO:0008006" key="4">
    <source>
        <dbReference type="Google" id="ProtNLM"/>
    </source>
</evidence>
<dbReference type="Gene3D" id="1.25.40.10">
    <property type="entry name" value="Tetratricopeptide repeat domain"/>
    <property type="match status" value="1"/>
</dbReference>
<feature type="region of interest" description="Disordered" evidence="1">
    <location>
        <begin position="388"/>
        <end position="431"/>
    </location>
</feature>
<protein>
    <recommendedName>
        <fullName evidence="4">Tetratricopeptide repeat protein</fullName>
    </recommendedName>
</protein>
<feature type="compositionally biased region" description="Polar residues" evidence="1">
    <location>
        <begin position="65"/>
        <end position="78"/>
    </location>
</feature>
<evidence type="ECO:0000256" key="1">
    <source>
        <dbReference type="SAM" id="MobiDB-lite"/>
    </source>
</evidence>
<feature type="region of interest" description="Disordered" evidence="1">
    <location>
        <begin position="50"/>
        <end position="78"/>
    </location>
</feature>
<dbReference type="SUPFAM" id="SSF48452">
    <property type="entry name" value="TPR-like"/>
    <property type="match status" value="1"/>
</dbReference>
<gene>
    <name evidence="2" type="ORF">ENSA7_34560</name>
</gene>
<dbReference type="AlphaFoldDB" id="A0A2S9YP40"/>
<reference evidence="2 3" key="1">
    <citation type="submission" date="2018-03" db="EMBL/GenBank/DDBJ databases">
        <title>Draft Genome Sequences of the Obligatory Marine Myxobacteria Enhygromyxa salina SWB007.</title>
        <authorList>
            <person name="Poehlein A."/>
            <person name="Moghaddam J.A."/>
            <person name="Harms H."/>
            <person name="Alanjari M."/>
            <person name="Koenig G.M."/>
            <person name="Daniel R."/>
            <person name="Schaeberle T.F."/>
        </authorList>
    </citation>
    <scope>NUCLEOTIDE SEQUENCE [LARGE SCALE GENOMIC DNA]</scope>
    <source>
        <strain evidence="2 3">SWB007</strain>
    </source>
</reference>
<evidence type="ECO:0000313" key="2">
    <source>
        <dbReference type="EMBL" id="PRQ06846.1"/>
    </source>
</evidence>